<dbReference type="PANTHER" id="PTHR43790">
    <property type="entry name" value="CARBOHYDRATE TRANSPORT ATP-BINDING PROTEIN MG119-RELATED"/>
    <property type="match status" value="1"/>
</dbReference>
<dbReference type="GO" id="GO:0005524">
    <property type="term" value="F:ATP binding"/>
    <property type="evidence" value="ECO:0007669"/>
    <property type="project" value="UniProtKB-KW"/>
</dbReference>
<dbReference type="EMBL" id="JAVFWO010000001">
    <property type="protein sequence ID" value="MDQ7877103.1"/>
    <property type="molecule type" value="Genomic_DNA"/>
</dbReference>
<evidence type="ECO:0000259" key="5">
    <source>
        <dbReference type="PROSITE" id="PS50893"/>
    </source>
</evidence>
<reference evidence="6 7" key="1">
    <citation type="submission" date="2023-08" db="EMBL/GenBank/DDBJ databases">
        <title>Microbacterium psychrotolerans sp. nov., a psychrotolerant bacterium isolated from soil in Heilongjiang Province, China.</title>
        <authorList>
            <person name="An P."/>
            <person name="Zhao D."/>
            <person name="Xiang H."/>
        </authorList>
    </citation>
    <scope>NUCLEOTIDE SEQUENCE [LARGE SCALE GENOMIC DNA]</scope>
    <source>
        <strain evidence="6 7">QXD-8</strain>
    </source>
</reference>
<dbReference type="CDD" id="cd03216">
    <property type="entry name" value="ABC_Carb_Monos_I"/>
    <property type="match status" value="1"/>
</dbReference>
<evidence type="ECO:0000256" key="1">
    <source>
        <dbReference type="ARBA" id="ARBA00022448"/>
    </source>
</evidence>
<dbReference type="SUPFAM" id="SSF52540">
    <property type="entry name" value="P-loop containing nucleoside triphosphate hydrolases"/>
    <property type="match status" value="2"/>
</dbReference>
<name>A0ABU0YXP5_9MICO</name>
<accession>A0ABU0YXP5</accession>
<dbReference type="PANTHER" id="PTHR43790:SF9">
    <property type="entry name" value="GALACTOFURANOSE TRANSPORTER ATP-BINDING PROTEIN YTFR"/>
    <property type="match status" value="1"/>
</dbReference>
<dbReference type="Proteomes" id="UP001235133">
    <property type="component" value="Unassembled WGS sequence"/>
</dbReference>
<evidence type="ECO:0000313" key="6">
    <source>
        <dbReference type="EMBL" id="MDQ7877103.1"/>
    </source>
</evidence>
<evidence type="ECO:0000256" key="3">
    <source>
        <dbReference type="ARBA" id="ARBA00022741"/>
    </source>
</evidence>
<protein>
    <submittedName>
        <fullName evidence="6">Sugar ABC transporter ATP-binding protein</fullName>
    </submittedName>
</protein>
<evidence type="ECO:0000256" key="2">
    <source>
        <dbReference type="ARBA" id="ARBA00022737"/>
    </source>
</evidence>
<dbReference type="SMART" id="SM00382">
    <property type="entry name" value="AAA"/>
    <property type="match status" value="2"/>
</dbReference>
<keyword evidence="7" id="KW-1185">Reference proteome</keyword>
<proteinExistence type="predicted"/>
<dbReference type="InterPro" id="IPR050107">
    <property type="entry name" value="ABC_carbohydrate_import_ATPase"/>
</dbReference>
<keyword evidence="3" id="KW-0547">Nucleotide-binding</keyword>
<evidence type="ECO:0000256" key="4">
    <source>
        <dbReference type="ARBA" id="ARBA00022840"/>
    </source>
</evidence>
<evidence type="ECO:0000313" key="7">
    <source>
        <dbReference type="Proteomes" id="UP001235133"/>
    </source>
</evidence>
<dbReference type="Pfam" id="PF00005">
    <property type="entry name" value="ABC_tran"/>
    <property type="match status" value="2"/>
</dbReference>
<dbReference type="Gene3D" id="3.40.50.300">
    <property type="entry name" value="P-loop containing nucleotide triphosphate hydrolases"/>
    <property type="match status" value="2"/>
</dbReference>
<organism evidence="6 7">
    <name type="scientific">Microbacterium psychrotolerans</name>
    <dbReference type="NCBI Taxonomy" id="3068321"/>
    <lineage>
        <taxon>Bacteria</taxon>
        <taxon>Bacillati</taxon>
        <taxon>Actinomycetota</taxon>
        <taxon>Actinomycetes</taxon>
        <taxon>Micrococcales</taxon>
        <taxon>Microbacteriaceae</taxon>
        <taxon>Microbacterium</taxon>
    </lineage>
</organism>
<dbReference type="PROSITE" id="PS50893">
    <property type="entry name" value="ABC_TRANSPORTER_2"/>
    <property type="match status" value="2"/>
</dbReference>
<gene>
    <name evidence="6" type="ORF">Q9R08_03855</name>
</gene>
<sequence length="526" mass="56051">MTHLTAGTGAAQHPESKPPVLRLNALVKSFGPVRVLDGVSLEVRPGTIHALLGGNGSGKSTTIKVLAGVYAADGGELEVGGVPVDLAGYGPEDAERAGLRFVHQDLGLFDDLSIEENFALASGYPVHAAGGIDWKRLRERVASLIAAYGIAGTPDTPIHRLRPADKTLVAIARALQDEESGRLIVVLDEPTASLGRRESTELLERVRLRAAQGQTFVIVSHRMQEVLAVSDDFTVFRDGKVAAHLIDSSPSEEELIAYMAGSQVRALEPTGSISHARSAPLLAFEGIAAGPLTDVSLTVHRGEIVGVAGLAGSGRSTLLSLAFGCFRPERGRMLLDGRDFSPRTVKQAMKAGIALVPEDRSRDAAFADFTVSQNLSVAVLPRLRRRGRLDGALARRFAVDLIGRFRIKVAGPDALFASMSGGNQQKTILARWMQRDPRLLLLDEPTQGVDAMSRAEIYDVIRESARNDNAAVIVSSDLGELHALCDRIVVVSDGRIVREVAAAETSVDELAAAVLSSPKTEERSAA</sequence>
<comment type="caution">
    <text evidence="6">The sequence shown here is derived from an EMBL/GenBank/DDBJ whole genome shotgun (WGS) entry which is preliminary data.</text>
</comment>
<dbReference type="RefSeq" id="WP_308866504.1">
    <property type="nucleotide sequence ID" value="NZ_JAVFWO010000001.1"/>
</dbReference>
<feature type="domain" description="ABC transporter" evidence="5">
    <location>
        <begin position="21"/>
        <end position="263"/>
    </location>
</feature>
<dbReference type="InterPro" id="IPR003593">
    <property type="entry name" value="AAA+_ATPase"/>
</dbReference>
<keyword evidence="1" id="KW-0813">Transport</keyword>
<dbReference type="InterPro" id="IPR003439">
    <property type="entry name" value="ABC_transporter-like_ATP-bd"/>
</dbReference>
<dbReference type="CDD" id="cd03215">
    <property type="entry name" value="ABC_Carb_Monos_II"/>
    <property type="match status" value="1"/>
</dbReference>
<dbReference type="InterPro" id="IPR027417">
    <property type="entry name" value="P-loop_NTPase"/>
</dbReference>
<feature type="domain" description="ABC transporter" evidence="5">
    <location>
        <begin position="276"/>
        <end position="518"/>
    </location>
</feature>
<keyword evidence="4 6" id="KW-0067">ATP-binding</keyword>
<keyword evidence="2" id="KW-0677">Repeat</keyword>